<dbReference type="CDD" id="cd14498">
    <property type="entry name" value="DSP"/>
    <property type="match status" value="1"/>
</dbReference>
<feature type="domain" description="Tyrosine specific protein phosphatases" evidence="6">
    <location>
        <begin position="152"/>
        <end position="210"/>
    </location>
</feature>
<dbReference type="SMART" id="SM00195">
    <property type="entry name" value="DSPc"/>
    <property type="match status" value="1"/>
</dbReference>
<name>A0A9W4X5V3_9GLOM</name>
<evidence type="ECO:0000256" key="4">
    <source>
        <dbReference type="ARBA" id="ARBA00022912"/>
    </source>
</evidence>
<dbReference type="GO" id="GO:0043409">
    <property type="term" value="P:negative regulation of MAPK cascade"/>
    <property type="evidence" value="ECO:0007669"/>
    <property type="project" value="TreeGrafter"/>
</dbReference>
<dbReference type="SUPFAM" id="SSF52799">
    <property type="entry name" value="(Phosphotyrosine protein) phosphatases II"/>
    <property type="match status" value="1"/>
</dbReference>
<dbReference type="GO" id="GO:0017017">
    <property type="term" value="F:MAP kinase tyrosine/serine/threonine phosphatase activity"/>
    <property type="evidence" value="ECO:0007669"/>
    <property type="project" value="TreeGrafter"/>
</dbReference>
<dbReference type="PROSITE" id="PS50054">
    <property type="entry name" value="TYR_PHOSPHATASE_DUAL"/>
    <property type="match status" value="1"/>
</dbReference>
<dbReference type="GO" id="GO:0033550">
    <property type="term" value="F:MAP kinase tyrosine phosphatase activity"/>
    <property type="evidence" value="ECO:0007669"/>
    <property type="project" value="TreeGrafter"/>
</dbReference>
<proteinExistence type="inferred from homology"/>
<keyword evidence="4" id="KW-0904">Protein phosphatase</keyword>
<dbReference type="PANTHER" id="PTHR10159:SF519">
    <property type="entry name" value="DUAL SPECIFICITY PROTEIN PHOSPHATASE MPK3"/>
    <property type="match status" value="1"/>
</dbReference>
<sequence length="238" mass="27319">METHLSKSQNVRTSLLDLVTLAGAENSKKPTIIIPEFLYLGDAKTACWFPHFVSNNITHVINLSGCSNFWETKENIYKNLSKSHNQHSSDQSEELKFINKVKQVLFPEKDNVLSNGNGEIIDNMKYIDNNDFIPPKYLKIDIADDPSSDIYKHFCECIGFIENAKSTNGHVYIHCQAGISRSVTIVIAYLMSSQKISYKQAFDLIKEKRPIAKPNHGFIKQLREFEKEVIDKEHRHLF</sequence>
<feature type="domain" description="Tyrosine-protein phosphatase" evidence="5">
    <location>
        <begin position="29"/>
        <end position="231"/>
    </location>
</feature>
<dbReference type="Gene3D" id="3.90.190.10">
    <property type="entry name" value="Protein tyrosine phosphatase superfamily"/>
    <property type="match status" value="1"/>
</dbReference>
<comment type="caution">
    <text evidence="7">The sequence shown here is derived from an EMBL/GenBank/DDBJ whole genome shotgun (WGS) entry which is preliminary data.</text>
</comment>
<evidence type="ECO:0000256" key="3">
    <source>
        <dbReference type="ARBA" id="ARBA00022801"/>
    </source>
</evidence>
<gene>
    <name evidence="7" type="ORF">FWILDA_LOCUS13732</name>
</gene>
<evidence type="ECO:0000256" key="1">
    <source>
        <dbReference type="ARBA" id="ARBA00008601"/>
    </source>
</evidence>
<dbReference type="PROSITE" id="PS50056">
    <property type="entry name" value="TYR_PHOSPHATASE_2"/>
    <property type="match status" value="1"/>
</dbReference>
<dbReference type="EC" id="3.1.3.48" evidence="2"/>
<dbReference type="Proteomes" id="UP001153678">
    <property type="component" value="Unassembled WGS sequence"/>
</dbReference>
<keyword evidence="8" id="KW-1185">Reference proteome</keyword>
<dbReference type="OrthoDB" id="2017893at2759"/>
<evidence type="ECO:0000259" key="6">
    <source>
        <dbReference type="PROSITE" id="PS50056"/>
    </source>
</evidence>
<protein>
    <recommendedName>
        <fullName evidence="2">protein-tyrosine-phosphatase</fullName>
        <ecNumber evidence="2">3.1.3.48</ecNumber>
    </recommendedName>
</protein>
<dbReference type="GO" id="GO:0008330">
    <property type="term" value="F:protein tyrosine/threonine phosphatase activity"/>
    <property type="evidence" value="ECO:0007669"/>
    <property type="project" value="TreeGrafter"/>
</dbReference>
<evidence type="ECO:0000259" key="5">
    <source>
        <dbReference type="PROSITE" id="PS50054"/>
    </source>
</evidence>
<evidence type="ECO:0000256" key="2">
    <source>
        <dbReference type="ARBA" id="ARBA00013064"/>
    </source>
</evidence>
<keyword evidence="3" id="KW-0378">Hydrolase</keyword>
<dbReference type="AlphaFoldDB" id="A0A9W4X5V3"/>
<accession>A0A9W4X5V3</accession>
<organism evidence="7 8">
    <name type="scientific">Funneliformis geosporum</name>
    <dbReference type="NCBI Taxonomy" id="1117311"/>
    <lineage>
        <taxon>Eukaryota</taxon>
        <taxon>Fungi</taxon>
        <taxon>Fungi incertae sedis</taxon>
        <taxon>Mucoromycota</taxon>
        <taxon>Glomeromycotina</taxon>
        <taxon>Glomeromycetes</taxon>
        <taxon>Glomerales</taxon>
        <taxon>Glomeraceae</taxon>
        <taxon>Funneliformis</taxon>
    </lineage>
</organism>
<dbReference type="Pfam" id="PF00782">
    <property type="entry name" value="DSPc"/>
    <property type="match status" value="1"/>
</dbReference>
<evidence type="ECO:0000313" key="8">
    <source>
        <dbReference type="Proteomes" id="UP001153678"/>
    </source>
</evidence>
<dbReference type="GO" id="GO:0005737">
    <property type="term" value="C:cytoplasm"/>
    <property type="evidence" value="ECO:0007669"/>
    <property type="project" value="TreeGrafter"/>
</dbReference>
<dbReference type="PANTHER" id="PTHR10159">
    <property type="entry name" value="DUAL SPECIFICITY PROTEIN PHOSPHATASE"/>
    <property type="match status" value="1"/>
</dbReference>
<reference evidence="7" key="1">
    <citation type="submission" date="2022-08" db="EMBL/GenBank/DDBJ databases">
        <authorList>
            <person name="Kallberg Y."/>
            <person name="Tangrot J."/>
            <person name="Rosling A."/>
        </authorList>
    </citation>
    <scope>NUCLEOTIDE SEQUENCE</scope>
    <source>
        <strain evidence="7">Wild A</strain>
    </source>
</reference>
<dbReference type="EMBL" id="CAMKVN010005376">
    <property type="protein sequence ID" value="CAI2188742.1"/>
    <property type="molecule type" value="Genomic_DNA"/>
</dbReference>
<dbReference type="InterPro" id="IPR000387">
    <property type="entry name" value="Tyr_Pase_dom"/>
</dbReference>
<comment type="similarity">
    <text evidence="1">Belongs to the protein-tyrosine phosphatase family. Non-receptor class dual specificity subfamily.</text>
</comment>
<dbReference type="InterPro" id="IPR029021">
    <property type="entry name" value="Prot-tyrosine_phosphatase-like"/>
</dbReference>
<dbReference type="InterPro" id="IPR020422">
    <property type="entry name" value="TYR_PHOSPHATASE_DUAL_dom"/>
</dbReference>
<dbReference type="InterPro" id="IPR000340">
    <property type="entry name" value="Dual-sp_phosphatase_cat-dom"/>
</dbReference>
<evidence type="ECO:0000313" key="7">
    <source>
        <dbReference type="EMBL" id="CAI2188742.1"/>
    </source>
</evidence>